<comment type="caution">
    <text evidence="1">The sequence shown here is derived from an EMBL/GenBank/DDBJ whole genome shotgun (WGS) entry which is preliminary data.</text>
</comment>
<keyword evidence="2" id="KW-1185">Reference proteome</keyword>
<proteinExistence type="predicted"/>
<gene>
    <name evidence="1" type="primary">Acey_s0187.g1120</name>
    <name evidence="1" type="ORF">Y032_0187g1120</name>
</gene>
<dbReference type="EMBL" id="JARK01001523">
    <property type="protein sequence ID" value="EYB93016.1"/>
    <property type="molecule type" value="Genomic_DNA"/>
</dbReference>
<name>A0A016SRK4_9BILA</name>
<dbReference type="AlphaFoldDB" id="A0A016SRK4"/>
<protein>
    <submittedName>
        <fullName evidence="1">Uncharacterized protein</fullName>
    </submittedName>
</protein>
<evidence type="ECO:0000313" key="1">
    <source>
        <dbReference type="EMBL" id="EYB93016.1"/>
    </source>
</evidence>
<accession>A0A016SRK4</accession>
<organism evidence="1 2">
    <name type="scientific">Ancylostoma ceylanicum</name>
    <dbReference type="NCBI Taxonomy" id="53326"/>
    <lineage>
        <taxon>Eukaryota</taxon>
        <taxon>Metazoa</taxon>
        <taxon>Ecdysozoa</taxon>
        <taxon>Nematoda</taxon>
        <taxon>Chromadorea</taxon>
        <taxon>Rhabditida</taxon>
        <taxon>Rhabditina</taxon>
        <taxon>Rhabditomorpha</taxon>
        <taxon>Strongyloidea</taxon>
        <taxon>Ancylostomatidae</taxon>
        <taxon>Ancylostomatinae</taxon>
        <taxon>Ancylostoma</taxon>
    </lineage>
</organism>
<sequence length="69" mass="7914">MLRALLGEENYDLMRGCGEATDNTLHLALPDLMERKPFAKSLGMQTTDVQFTKRFTVIQRLDDSFRGLH</sequence>
<reference evidence="2" key="1">
    <citation type="journal article" date="2015" name="Nat. Genet.">
        <title>The genome and transcriptome of the zoonotic hookworm Ancylostoma ceylanicum identify infection-specific gene families.</title>
        <authorList>
            <person name="Schwarz E.M."/>
            <person name="Hu Y."/>
            <person name="Antoshechkin I."/>
            <person name="Miller M.M."/>
            <person name="Sternberg P.W."/>
            <person name="Aroian R.V."/>
        </authorList>
    </citation>
    <scope>NUCLEOTIDE SEQUENCE</scope>
    <source>
        <strain evidence="2">HY135</strain>
    </source>
</reference>
<evidence type="ECO:0000313" key="2">
    <source>
        <dbReference type="Proteomes" id="UP000024635"/>
    </source>
</evidence>
<dbReference type="Proteomes" id="UP000024635">
    <property type="component" value="Unassembled WGS sequence"/>
</dbReference>